<evidence type="ECO:0000256" key="2">
    <source>
        <dbReference type="SAM" id="MobiDB-lite"/>
    </source>
</evidence>
<feature type="region of interest" description="Disordered" evidence="2">
    <location>
        <begin position="294"/>
        <end position="333"/>
    </location>
</feature>
<comment type="subcellular location">
    <subcellularLocation>
        <location evidence="1">Membrane</location>
        <topology evidence="1">Single-pass membrane protein</topology>
    </subcellularLocation>
</comment>
<dbReference type="RefSeq" id="WP_184254527.1">
    <property type="nucleotide sequence ID" value="NZ_JACHIO010000006.1"/>
</dbReference>
<dbReference type="GO" id="GO:0016020">
    <property type="term" value="C:membrane"/>
    <property type="evidence" value="ECO:0007669"/>
    <property type="project" value="UniProtKB-SubCell"/>
</dbReference>
<dbReference type="GO" id="GO:0008233">
    <property type="term" value="F:peptidase activity"/>
    <property type="evidence" value="ECO:0007669"/>
    <property type="project" value="UniProtKB-KW"/>
</dbReference>
<proteinExistence type="predicted"/>
<sequence length="333" mass="36070">MPLVVIFFAIIVFFLLVTLLKTLYTVRTATAGVVERFGKFNRITRPGLHFLIPFGERVYFVDLQVKQAQFSVETKTRDNVFVQIPVSVQYVVLDDKIYDAFYKLSMPQKQIESFVFNSILGHVPKLTLDETFEQQSGISVAVKVELDAIMSGFGFNILTALVTDIIPDVKVKAAMNDINAAQRAQVAAQARGEAEKILKVKQAEAEAQSKALQGQGIAAERQAIIDGLSASIEHFQQGVPGATSEDVMALVLLTQYFDTLRDIGTRGGTNTLFLPNSPGAASEFQTQILAGLRGGHTPAPGIDAARAVLPPRPTNPPAPPVGTPGTPDPYTGQ</sequence>
<protein>
    <submittedName>
        <fullName evidence="4">Regulator of protease activity HflC (Stomatin/prohibitin superfamily)</fullName>
    </submittedName>
</protein>
<organism evidence="4 5">
    <name type="scientific">Granulicella mallensis</name>
    <dbReference type="NCBI Taxonomy" id="940614"/>
    <lineage>
        <taxon>Bacteria</taxon>
        <taxon>Pseudomonadati</taxon>
        <taxon>Acidobacteriota</taxon>
        <taxon>Terriglobia</taxon>
        <taxon>Terriglobales</taxon>
        <taxon>Acidobacteriaceae</taxon>
        <taxon>Granulicella</taxon>
    </lineage>
</organism>
<gene>
    <name evidence="4" type="ORF">HDF15_001726</name>
</gene>
<dbReference type="PANTHER" id="PTHR43327:SF10">
    <property type="entry name" value="STOMATIN-LIKE PROTEIN 2, MITOCHONDRIAL"/>
    <property type="match status" value="1"/>
</dbReference>
<name>A0A7W7ZNR7_9BACT</name>
<keyword evidence="4" id="KW-0378">Hydrolase</keyword>
<evidence type="ECO:0000313" key="4">
    <source>
        <dbReference type="EMBL" id="MBB5063384.1"/>
    </source>
</evidence>
<dbReference type="CDD" id="cd03407">
    <property type="entry name" value="SPFH_like_u4"/>
    <property type="match status" value="1"/>
</dbReference>
<dbReference type="EMBL" id="JACHIO010000006">
    <property type="protein sequence ID" value="MBB5063384.1"/>
    <property type="molecule type" value="Genomic_DNA"/>
</dbReference>
<dbReference type="GO" id="GO:0006508">
    <property type="term" value="P:proteolysis"/>
    <property type="evidence" value="ECO:0007669"/>
    <property type="project" value="UniProtKB-KW"/>
</dbReference>
<dbReference type="InterPro" id="IPR001107">
    <property type="entry name" value="Band_7"/>
</dbReference>
<feature type="compositionally biased region" description="Pro residues" evidence="2">
    <location>
        <begin position="310"/>
        <end position="322"/>
    </location>
</feature>
<dbReference type="InterPro" id="IPR036013">
    <property type="entry name" value="Band_7/SPFH_dom_sf"/>
</dbReference>
<dbReference type="Gene3D" id="3.30.479.30">
    <property type="entry name" value="Band 7 domain"/>
    <property type="match status" value="1"/>
</dbReference>
<dbReference type="SMART" id="SM00244">
    <property type="entry name" value="PHB"/>
    <property type="match status" value="1"/>
</dbReference>
<dbReference type="PANTHER" id="PTHR43327">
    <property type="entry name" value="STOMATIN-LIKE PROTEIN 2, MITOCHONDRIAL"/>
    <property type="match status" value="1"/>
</dbReference>
<feature type="compositionally biased region" description="Low complexity" evidence="2">
    <location>
        <begin position="323"/>
        <end position="333"/>
    </location>
</feature>
<evidence type="ECO:0000313" key="5">
    <source>
        <dbReference type="Proteomes" id="UP000584867"/>
    </source>
</evidence>
<reference evidence="4 5" key="1">
    <citation type="submission" date="2020-08" db="EMBL/GenBank/DDBJ databases">
        <title>Genomic Encyclopedia of Type Strains, Phase IV (KMG-V): Genome sequencing to study the core and pangenomes of soil and plant-associated prokaryotes.</title>
        <authorList>
            <person name="Whitman W."/>
        </authorList>
    </citation>
    <scope>NUCLEOTIDE SEQUENCE [LARGE SCALE GENOMIC DNA]</scope>
    <source>
        <strain evidence="4 5">X5P3</strain>
    </source>
</reference>
<dbReference type="Pfam" id="PF01145">
    <property type="entry name" value="Band_7"/>
    <property type="match status" value="1"/>
</dbReference>
<evidence type="ECO:0000259" key="3">
    <source>
        <dbReference type="SMART" id="SM00244"/>
    </source>
</evidence>
<comment type="caution">
    <text evidence="4">The sequence shown here is derived from an EMBL/GenBank/DDBJ whole genome shotgun (WGS) entry which is preliminary data.</text>
</comment>
<feature type="domain" description="Band 7" evidence="3">
    <location>
        <begin position="21"/>
        <end position="179"/>
    </location>
</feature>
<evidence type="ECO:0000256" key="1">
    <source>
        <dbReference type="ARBA" id="ARBA00004167"/>
    </source>
</evidence>
<dbReference type="AlphaFoldDB" id="A0A7W7ZNR7"/>
<dbReference type="InterPro" id="IPR050710">
    <property type="entry name" value="Band7/mec-2_domain"/>
</dbReference>
<dbReference type="SUPFAM" id="SSF117892">
    <property type="entry name" value="Band 7/SPFH domain"/>
    <property type="match status" value="1"/>
</dbReference>
<keyword evidence="4" id="KW-0645">Protease</keyword>
<accession>A0A7W7ZNR7</accession>
<dbReference type="Proteomes" id="UP000584867">
    <property type="component" value="Unassembled WGS sequence"/>
</dbReference>